<dbReference type="PANTHER" id="PTHR30572">
    <property type="entry name" value="MEMBRANE COMPONENT OF TRANSPORTER-RELATED"/>
    <property type="match status" value="1"/>
</dbReference>
<dbReference type="RefSeq" id="WP_378531543.1">
    <property type="nucleotide sequence ID" value="NZ_JBHSBH010000005.1"/>
</dbReference>
<evidence type="ECO:0000256" key="7">
    <source>
        <dbReference type="SAM" id="Phobius"/>
    </source>
</evidence>
<accession>A0ABV8FMN2</accession>
<evidence type="ECO:0000313" key="10">
    <source>
        <dbReference type="Proteomes" id="UP001595847"/>
    </source>
</evidence>
<comment type="subcellular location">
    <subcellularLocation>
        <location evidence="1">Cell membrane</location>
        <topology evidence="1">Multi-pass membrane protein</topology>
    </subcellularLocation>
</comment>
<feature type="transmembrane region" description="Helical" evidence="7">
    <location>
        <begin position="465"/>
        <end position="484"/>
    </location>
</feature>
<feature type="transmembrane region" description="Helical" evidence="7">
    <location>
        <begin position="143"/>
        <end position="163"/>
    </location>
</feature>
<feature type="transmembrane region" description="Helical" evidence="7">
    <location>
        <begin position="6"/>
        <end position="30"/>
    </location>
</feature>
<feature type="transmembrane region" description="Helical" evidence="7">
    <location>
        <begin position="424"/>
        <end position="445"/>
    </location>
</feature>
<keyword evidence="3 7" id="KW-0812">Transmembrane</keyword>
<evidence type="ECO:0000256" key="2">
    <source>
        <dbReference type="ARBA" id="ARBA00022475"/>
    </source>
</evidence>
<comment type="caution">
    <text evidence="9">The sequence shown here is derived from an EMBL/GenBank/DDBJ whole genome shotgun (WGS) entry which is preliminary data.</text>
</comment>
<feature type="non-terminal residue" evidence="9">
    <location>
        <position position="1"/>
    </location>
</feature>
<feature type="transmembrane region" description="Helical" evidence="7">
    <location>
        <begin position="89"/>
        <end position="122"/>
    </location>
</feature>
<evidence type="ECO:0000256" key="1">
    <source>
        <dbReference type="ARBA" id="ARBA00004651"/>
    </source>
</evidence>
<dbReference type="Proteomes" id="UP001595847">
    <property type="component" value="Unassembled WGS sequence"/>
</dbReference>
<evidence type="ECO:0000256" key="3">
    <source>
        <dbReference type="ARBA" id="ARBA00022692"/>
    </source>
</evidence>
<evidence type="ECO:0000256" key="6">
    <source>
        <dbReference type="ARBA" id="ARBA00038076"/>
    </source>
</evidence>
<feature type="transmembrane region" description="Helical" evidence="7">
    <location>
        <begin position="62"/>
        <end position="83"/>
    </location>
</feature>
<evidence type="ECO:0000259" key="8">
    <source>
        <dbReference type="Pfam" id="PF02687"/>
    </source>
</evidence>
<keyword evidence="10" id="KW-1185">Reference proteome</keyword>
<feature type="transmembrane region" description="Helical" evidence="7">
    <location>
        <begin position="365"/>
        <end position="397"/>
    </location>
</feature>
<comment type="similarity">
    <text evidence="6">Belongs to the ABC-4 integral membrane protein family.</text>
</comment>
<dbReference type="InterPro" id="IPR003838">
    <property type="entry name" value="ABC3_permease_C"/>
</dbReference>
<proteinExistence type="inferred from homology"/>
<organism evidence="9 10">
    <name type="scientific">Nocardiopsis sediminis</name>
    <dbReference type="NCBI Taxonomy" id="1778267"/>
    <lineage>
        <taxon>Bacteria</taxon>
        <taxon>Bacillati</taxon>
        <taxon>Actinomycetota</taxon>
        <taxon>Actinomycetes</taxon>
        <taxon>Streptosporangiales</taxon>
        <taxon>Nocardiopsidaceae</taxon>
        <taxon>Nocardiopsis</taxon>
    </lineage>
</organism>
<keyword evidence="4 7" id="KW-1133">Transmembrane helix</keyword>
<sequence>GGPATPVVGLTPVAVGLLVGTVVTLFAAVLPARRATHVPPLAALRTSAVAAGLEKGIGWKRISIGVVFFLASAGLLAVAMGGQSPDTGLYLVVAAGMLTFIGVVVISPLLVRAVVAVVGVPMRRTGVASMLAADNARRSPKRAAAAMIALAVGATLITGYSVVDASLRTTLNAQLDEQYPADYQLLSQFTDDEYTGIPADVAANLESSPEIEQAVSERQADVEGADGETLTVATFLGGRVGTDIDSEVEEGDLADVGPGTVAVPEDLAGGGGVGTTLSIETEEGPRDYEIVAVVSEGQQLWGVTMDPADFASAFPGTTTDFRVMVQAAEGADPADVRDAVYDAVADHPTVQVESMTQMRQQYDEMLGIAFLTIAAMLGLAILIAVVGIANTMALSVLERRRESALLRALGVSGRQLRTMLGLEAVLLSLTGAAVGIGLGVLFGWAASSTAMEDMDMLFTLPAGQISVFIAVAVAAGLLSSALPARRAARTSISGTLAGE</sequence>
<feature type="domain" description="ABC3 transporter permease C-terminal" evidence="8">
    <location>
        <begin position="376"/>
        <end position="491"/>
    </location>
</feature>
<dbReference type="InterPro" id="IPR050250">
    <property type="entry name" value="Macrolide_Exporter_MacB"/>
</dbReference>
<protein>
    <submittedName>
        <fullName evidence="9">ABC transporter permease</fullName>
    </submittedName>
</protein>
<reference evidence="10" key="1">
    <citation type="journal article" date="2019" name="Int. J. Syst. Evol. Microbiol.">
        <title>The Global Catalogue of Microorganisms (GCM) 10K type strain sequencing project: providing services to taxonomists for standard genome sequencing and annotation.</title>
        <authorList>
            <consortium name="The Broad Institute Genomics Platform"/>
            <consortium name="The Broad Institute Genome Sequencing Center for Infectious Disease"/>
            <person name="Wu L."/>
            <person name="Ma J."/>
        </authorList>
    </citation>
    <scope>NUCLEOTIDE SEQUENCE [LARGE SCALE GENOMIC DNA]</scope>
    <source>
        <strain evidence="10">TBRC 1826</strain>
    </source>
</reference>
<keyword evidence="5 7" id="KW-0472">Membrane</keyword>
<dbReference type="EMBL" id="JBHSBH010000005">
    <property type="protein sequence ID" value="MFC3995941.1"/>
    <property type="molecule type" value="Genomic_DNA"/>
</dbReference>
<evidence type="ECO:0000256" key="4">
    <source>
        <dbReference type="ARBA" id="ARBA00022989"/>
    </source>
</evidence>
<dbReference type="PANTHER" id="PTHR30572:SF4">
    <property type="entry name" value="ABC TRANSPORTER PERMEASE YTRF"/>
    <property type="match status" value="1"/>
</dbReference>
<keyword evidence="2" id="KW-1003">Cell membrane</keyword>
<evidence type="ECO:0000313" key="9">
    <source>
        <dbReference type="EMBL" id="MFC3995941.1"/>
    </source>
</evidence>
<name>A0ABV8FMN2_9ACTN</name>
<gene>
    <name evidence="9" type="ORF">ACFOVU_08450</name>
</gene>
<dbReference type="Pfam" id="PF02687">
    <property type="entry name" value="FtsX"/>
    <property type="match status" value="1"/>
</dbReference>
<evidence type="ECO:0000256" key="5">
    <source>
        <dbReference type="ARBA" id="ARBA00023136"/>
    </source>
</evidence>